<organism evidence="2 3">
    <name type="scientific">Capsella rubella</name>
    <dbReference type="NCBI Taxonomy" id="81985"/>
    <lineage>
        <taxon>Eukaryota</taxon>
        <taxon>Viridiplantae</taxon>
        <taxon>Streptophyta</taxon>
        <taxon>Embryophyta</taxon>
        <taxon>Tracheophyta</taxon>
        <taxon>Spermatophyta</taxon>
        <taxon>Magnoliopsida</taxon>
        <taxon>eudicotyledons</taxon>
        <taxon>Gunneridae</taxon>
        <taxon>Pentapetalae</taxon>
        <taxon>rosids</taxon>
        <taxon>malvids</taxon>
        <taxon>Brassicales</taxon>
        <taxon>Brassicaceae</taxon>
        <taxon>Camelineae</taxon>
        <taxon>Capsella</taxon>
    </lineage>
</organism>
<evidence type="ECO:0000256" key="1">
    <source>
        <dbReference type="SAM" id="MobiDB-lite"/>
    </source>
</evidence>
<evidence type="ECO:0000313" key="3">
    <source>
        <dbReference type="Proteomes" id="UP000029121"/>
    </source>
</evidence>
<dbReference type="AlphaFoldDB" id="R0FC75"/>
<dbReference type="EMBL" id="KB870810">
    <property type="protein sequence ID" value="EOA19677.1"/>
    <property type="molecule type" value="Genomic_DNA"/>
</dbReference>
<gene>
    <name evidence="2" type="ORF">CARUB_v10003329mg</name>
</gene>
<proteinExistence type="predicted"/>
<dbReference type="InterPro" id="IPR006525">
    <property type="entry name" value="Cystatin-related_pln"/>
</dbReference>
<reference evidence="3" key="1">
    <citation type="journal article" date="2013" name="Nat. Genet.">
        <title>The Capsella rubella genome and the genomic consequences of rapid mating system evolution.</title>
        <authorList>
            <person name="Slotte T."/>
            <person name="Hazzouri K.M."/>
            <person name="Agren J.A."/>
            <person name="Koenig D."/>
            <person name="Maumus F."/>
            <person name="Guo Y.L."/>
            <person name="Steige K."/>
            <person name="Platts A.E."/>
            <person name="Escobar J.S."/>
            <person name="Newman L.K."/>
            <person name="Wang W."/>
            <person name="Mandakova T."/>
            <person name="Vello E."/>
            <person name="Smith L.M."/>
            <person name="Henz S.R."/>
            <person name="Steffen J."/>
            <person name="Takuno S."/>
            <person name="Brandvain Y."/>
            <person name="Coop G."/>
            <person name="Andolfatto P."/>
            <person name="Hu T.T."/>
            <person name="Blanchette M."/>
            <person name="Clark R.M."/>
            <person name="Quesneville H."/>
            <person name="Nordborg M."/>
            <person name="Gaut B.S."/>
            <person name="Lysak M.A."/>
            <person name="Jenkins J."/>
            <person name="Grimwood J."/>
            <person name="Chapman J."/>
            <person name="Prochnik S."/>
            <person name="Shu S."/>
            <person name="Rokhsar D."/>
            <person name="Schmutz J."/>
            <person name="Weigel D."/>
            <person name="Wright S.I."/>
        </authorList>
    </citation>
    <scope>NUCLEOTIDE SEQUENCE [LARGE SCALE GENOMIC DNA]</scope>
    <source>
        <strain evidence="3">cv. Monte Gargano</strain>
    </source>
</reference>
<dbReference type="NCBIfam" id="TIGR01638">
    <property type="entry name" value="Atha_cystat_rel"/>
    <property type="match status" value="1"/>
</dbReference>
<feature type="compositionally biased region" description="Acidic residues" evidence="1">
    <location>
        <begin position="38"/>
        <end position="59"/>
    </location>
</feature>
<feature type="region of interest" description="Disordered" evidence="1">
    <location>
        <begin position="25"/>
        <end position="64"/>
    </location>
</feature>
<dbReference type="Gene3D" id="3.10.450.10">
    <property type="match status" value="1"/>
</dbReference>
<name>R0FC75_9BRAS</name>
<accession>R0FC75</accession>
<dbReference type="PANTHER" id="PTHR31228:SF40">
    <property type="entry name" value="CYSTATIN_MONELLIN SUPERFAMILY PROTEIN"/>
    <property type="match status" value="1"/>
</dbReference>
<dbReference type="Proteomes" id="UP000029121">
    <property type="component" value="Unassembled WGS sequence"/>
</dbReference>
<keyword evidence="3" id="KW-1185">Reference proteome</keyword>
<sequence>MTTVLSDESMTKRGLKKDVWALEEDGDSCSRIKKQNVEEEEEDDDSSDSESDSDSDVGSDSEWAQYSYVSEREPEWDVDSFDGREFKINPRIRKMYPNQELYDKYYNNRLKAFESKGFLPDPLSGIYNLHIEKQNGEMDLIADLANVCIKNFNESKEKTLELVNVVRVNVSGLAKWKLYITFMAREYPDGPLVEYQAKVLHFITEPELLPFPILCRPSPKLKI</sequence>
<dbReference type="PANTHER" id="PTHR31228">
    <property type="entry name" value="CYSTATIN/MONELLIN SUPERFAMILY PROTEIN"/>
    <property type="match status" value="1"/>
</dbReference>
<evidence type="ECO:0008006" key="4">
    <source>
        <dbReference type="Google" id="ProtNLM"/>
    </source>
</evidence>
<protein>
    <recommendedName>
        <fullName evidence="4">Cystatin domain-containing protein</fullName>
    </recommendedName>
</protein>
<evidence type="ECO:0000313" key="2">
    <source>
        <dbReference type="EMBL" id="EOA19677.1"/>
    </source>
</evidence>